<dbReference type="SMART" id="SM00184">
    <property type="entry name" value="RING"/>
    <property type="match status" value="1"/>
</dbReference>
<evidence type="ECO:0000259" key="9">
    <source>
        <dbReference type="PROSITE" id="PS50089"/>
    </source>
</evidence>
<evidence type="ECO:0000256" key="2">
    <source>
        <dbReference type="ARBA" id="ARBA00012483"/>
    </source>
</evidence>
<feature type="domain" description="RING-type" evidence="9">
    <location>
        <begin position="233"/>
        <end position="274"/>
    </location>
</feature>
<dbReference type="InterPro" id="IPR045191">
    <property type="entry name" value="MBR1/2-like"/>
</dbReference>
<dbReference type="PROSITE" id="PS50089">
    <property type="entry name" value="ZF_RING_2"/>
    <property type="match status" value="1"/>
</dbReference>
<protein>
    <recommendedName>
        <fullName evidence="2">RING-type E3 ubiquitin transferase</fullName>
        <ecNumber evidence="2">2.3.2.27</ecNumber>
    </recommendedName>
</protein>
<dbReference type="CDD" id="cd16469">
    <property type="entry name" value="RING-H2_RNF24-like"/>
    <property type="match status" value="1"/>
</dbReference>
<dbReference type="Gene3D" id="3.30.40.10">
    <property type="entry name" value="Zinc/RING finger domain, C3HC4 (zinc finger)"/>
    <property type="match status" value="1"/>
</dbReference>
<dbReference type="GO" id="GO:0005634">
    <property type="term" value="C:nucleus"/>
    <property type="evidence" value="ECO:0007669"/>
    <property type="project" value="TreeGrafter"/>
</dbReference>
<dbReference type="InterPro" id="IPR001841">
    <property type="entry name" value="Znf_RING"/>
</dbReference>
<dbReference type="Pfam" id="PF13639">
    <property type="entry name" value="zf-RING_2"/>
    <property type="match status" value="1"/>
</dbReference>
<evidence type="ECO:0000256" key="4">
    <source>
        <dbReference type="ARBA" id="ARBA00022723"/>
    </source>
</evidence>
<keyword evidence="7" id="KW-0862">Zinc</keyword>
<dbReference type="InterPro" id="IPR013083">
    <property type="entry name" value="Znf_RING/FYVE/PHD"/>
</dbReference>
<accession>A0A4D6LHG0</accession>
<dbReference type="PANTHER" id="PTHR22937:SF222">
    <property type="entry name" value="RING-TYPE E3 UBIQUITIN TRANSFERASE"/>
    <property type="match status" value="1"/>
</dbReference>
<evidence type="ECO:0000256" key="3">
    <source>
        <dbReference type="ARBA" id="ARBA00022679"/>
    </source>
</evidence>
<dbReference type="SUPFAM" id="SSF57850">
    <property type="entry name" value="RING/U-box"/>
    <property type="match status" value="1"/>
</dbReference>
<dbReference type="GO" id="GO:0008270">
    <property type="term" value="F:zinc ion binding"/>
    <property type="evidence" value="ECO:0007669"/>
    <property type="project" value="UniProtKB-KW"/>
</dbReference>
<reference evidence="10 11" key="1">
    <citation type="submission" date="2019-04" db="EMBL/GenBank/DDBJ databases">
        <title>An improved genome assembly and genetic linkage map for asparagus bean, Vigna unguiculata ssp. sesquipedialis.</title>
        <authorList>
            <person name="Xia Q."/>
            <person name="Zhang R."/>
            <person name="Dong Y."/>
        </authorList>
    </citation>
    <scope>NUCLEOTIDE SEQUENCE [LARGE SCALE GENOMIC DNA]</scope>
    <source>
        <tissue evidence="10">Leaf</tissue>
    </source>
</reference>
<dbReference type="PANTHER" id="PTHR22937">
    <property type="entry name" value="E3 UBIQUITIN-PROTEIN LIGASE RNF165"/>
    <property type="match status" value="1"/>
</dbReference>
<dbReference type="EC" id="2.3.2.27" evidence="2"/>
<evidence type="ECO:0000256" key="7">
    <source>
        <dbReference type="ARBA" id="ARBA00022833"/>
    </source>
</evidence>
<evidence type="ECO:0000313" key="11">
    <source>
        <dbReference type="Proteomes" id="UP000501690"/>
    </source>
</evidence>
<keyword evidence="6" id="KW-0833">Ubl conjugation pathway</keyword>
<dbReference type="EMBL" id="CP039347">
    <property type="protein sequence ID" value="QCD87765.1"/>
    <property type="molecule type" value="Genomic_DNA"/>
</dbReference>
<evidence type="ECO:0000256" key="5">
    <source>
        <dbReference type="ARBA" id="ARBA00022771"/>
    </source>
</evidence>
<keyword evidence="4" id="KW-0479">Metal-binding</keyword>
<proteinExistence type="predicted"/>
<gene>
    <name evidence="10" type="ORF">DEO72_LG3g2305</name>
</gene>
<dbReference type="Proteomes" id="UP000501690">
    <property type="component" value="Linkage Group LG3"/>
</dbReference>
<evidence type="ECO:0000256" key="1">
    <source>
        <dbReference type="ARBA" id="ARBA00000900"/>
    </source>
</evidence>
<dbReference type="AlphaFoldDB" id="A0A4D6LHG0"/>
<name>A0A4D6LHG0_VIGUN</name>
<evidence type="ECO:0000313" key="10">
    <source>
        <dbReference type="EMBL" id="QCD87765.1"/>
    </source>
</evidence>
<comment type="catalytic activity">
    <reaction evidence="1">
        <text>S-ubiquitinyl-[E2 ubiquitin-conjugating enzyme]-L-cysteine + [acceptor protein]-L-lysine = [E2 ubiquitin-conjugating enzyme]-L-cysteine + N(6)-ubiquitinyl-[acceptor protein]-L-lysine.</text>
        <dbReference type="EC" id="2.3.2.27"/>
    </reaction>
</comment>
<keyword evidence="5 8" id="KW-0863">Zinc-finger</keyword>
<keyword evidence="3" id="KW-0808">Transferase</keyword>
<dbReference type="GO" id="GO:0061630">
    <property type="term" value="F:ubiquitin protein ligase activity"/>
    <property type="evidence" value="ECO:0007669"/>
    <property type="project" value="UniProtKB-EC"/>
</dbReference>
<organism evidence="10 11">
    <name type="scientific">Vigna unguiculata</name>
    <name type="common">Cowpea</name>
    <dbReference type="NCBI Taxonomy" id="3917"/>
    <lineage>
        <taxon>Eukaryota</taxon>
        <taxon>Viridiplantae</taxon>
        <taxon>Streptophyta</taxon>
        <taxon>Embryophyta</taxon>
        <taxon>Tracheophyta</taxon>
        <taxon>Spermatophyta</taxon>
        <taxon>Magnoliopsida</taxon>
        <taxon>eudicotyledons</taxon>
        <taxon>Gunneridae</taxon>
        <taxon>Pentapetalae</taxon>
        <taxon>rosids</taxon>
        <taxon>fabids</taxon>
        <taxon>Fabales</taxon>
        <taxon>Fabaceae</taxon>
        <taxon>Papilionoideae</taxon>
        <taxon>50 kb inversion clade</taxon>
        <taxon>NPAAA clade</taxon>
        <taxon>indigoferoid/millettioid clade</taxon>
        <taxon>Phaseoleae</taxon>
        <taxon>Vigna</taxon>
    </lineage>
</organism>
<sequence length="281" mass="31987">MSTEATVSARTTNLDSHYILDAYETDIMHRMTEWDGHQPNLNIHVPVSSSLAIYLNPHFNASGASSSIAHHNTRHTEIGIPILPYYGFGEYMITHDSNAFILGNYLGDQHYQSIAPLWSDHPEYHVFNFQTQPVQEVRGHSINFHLPSSFSTPIQNASFASAYMQQPPPPGHRMNSSPVAFLETEVVEYFEQIGNVGTGLSEEIFTRVVKTKTFLAPNNLEGVTSDEQEIDLCVICQDEYKNQEEIGILRCRHEYHVDCIRRWLHEKNVCPICKSEVLDHE</sequence>
<evidence type="ECO:0000256" key="6">
    <source>
        <dbReference type="ARBA" id="ARBA00022786"/>
    </source>
</evidence>
<evidence type="ECO:0000256" key="8">
    <source>
        <dbReference type="PROSITE-ProRule" id="PRU00175"/>
    </source>
</evidence>
<keyword evidence="11" id="KW-1185">Reference proteome</keyword>